<keyword evidence="3" id="KW-1185">Reference proteome</keyword>
<dbReference type="Pfam" id="PF04940">
    <property type="entry name" value="BLUF"/>
    <property type="match status" value="1"/>
</dbReference>
<dbReference type="SUPFAM" id="SSF54975">
    <property type="entry name" value="Acylphosphatase/BLUF domain-like"/>
    <property type="match status" value="1"/>
</dbReference>
<gene>
    <name evidence="2" type="ORF">IFJ75_14090</name>
</gene>
<dbReference type="Gene3D" id="3.30.70.100">
    <property type="match status" value="1"/>
</dbReference>
<evidence type="ECO:0000259" key="1">
    <source>
        <dbReference type="PROSITE" id="PS50925"/>
    </source>
</evidence>
<dbReference type="PROSITE" id="PS50925">
    <property type="entry name" value="BLUF"/>
    <property type="match status" value="1"/>
</dbReference>
<protein>
    <submittedName>
        <fullName evidence="2">BLUF domain-containing protein</fullName>
    </submittedName>
</protein>
<dbReference type="RefSeq" id="WP_207868817.1">
    <property type="nucleotide sequence ID" value="NZ_CP062222.1"/>
</dbReference>
<dbReference type="SMART" id="SM01034">
    <property type="entry name" value="BLUF"/>
    <property type="match status" value="1"/>
</dbReference>
<dbReference type="EMBL" id="CP062222">
    <property type="protein sequence ID" value="QTC90400.1"/>
    <property type="molecule type" value="Genomic_DNA"/>
</dbReference>
<proteinExistence type="predicted"/>
<reference evidence="2" key="1">
    <citation type="submission" date="2020-09" db="EMBL/GenBank/DDBJ databases">
        <title>Brevundimonas sp. LVF2 isolated from a puddle in Goettingen, Germany.</title>
        <authorList>
            <person name="Friedrich I."/>
            <person name="Klassen A."/>
            <person name="Hannes N."/>
            <person name="Schneider D."/>
            <person name="Hertel R."/>
            <person name="Daniel R."/>
        </authorList>
    </citation>
    <scope>NUCLEOTIDE SEQUENCE</scope>
    <source>
        <strain evidence="2">LVF2</strain>
    </source>
</reference>
<dbReference type="KEGG" id="bgoe:IFJ75_14090"/>
<dbReference type="Proteomes" id="UP000663918">
    <property type="component" value="Chromosome"/>
</dbReference>
<dbReference type="InterPro" id="IPR007024">
    <property type="entry name" value="BLUF_domain"/>
</dbReference>
<evidence type="ECO:0000313" key="2">
    <source>
        <dbReference type="EMBL" id="QTC90400.1"/>
    </source>
</evidence>
<dbReference type="AlphaFoldDB" id="A0A975GXC9"/>
<dbReference type="GO" id="GO:0009882">
    <property type="term" value="F:blue light photoreceptor activity"/>
    <property type="evidence" value="ECO:0007669"/>
    <property type="project" value="InterPro"/>
</dbReference>
<sequence>MTKTLQRLVYRSTATGSTTSLLNLVAILGESQRNNDRDELTGALASHNGRYIQVVEGAASTLDSLLRRLERDPRHKDIKLLERDNITTREFGRWAMANAVVTPEAAPVLEGLMASDFPSAAMIVEALKAAVSVQHAQTV</sequence>
<name>A0A975GXC9_9CAUL</name>
<feature type="domain" description="BLUF" evidence="1">
    <location>
        <begin position="5"/>
        <end position="97"/>
    </location>
</feature>
<evidence type="ECO:0000313" key="3">
    <source>
        <dbReference type="Proteomes" id="UP000663918"/>
    </source>
</evidence>
<dbReference type="InterPro" id="IPR036046">
    <property type="entry name" value="Acylphosphatase-like_dom_sf"/>
</dbReference>
<dbReference type="GO" id="GO:0071949">
    <property type="term" value="F:FAD binding"/>
    <property type="evidence" value="ECO:0007669"/>
    <property type="project" value="InterPro"/>
</dbReference>
<accession>A0A975GXC9</accession>
<organism evidence="2 3">
    <name type="scientific">Brevundimonas goettingensis</name>
    <dbReference type="NCBI Taxonomy" id="2774190"/>
    <lineage>
        <taxon>Bacteria</taxon>
        <taxon>Pseudomonadati</taxon>
        <taxon>Pseudomonadota</taxon>
        <taxon>Alphaproteobacteria</taxon>
        <taxon>Caulobacterales</taxon>
        <taxon>Caulobacteraceae</taxon>
        <taxon>Brevundimonas</taxon>
    </lineage>
</organism>